<dbReference type="CDD" id="cd00515">
    <property type="entry name" value="HAM1"/>
    <property type="match status" value="1"/>
</dbReference>
<evidence type="ECO:0000256" key="1">
    <source>
        <dbReference type="ARBA" id="ARBA00001946"/>
    </source>
</evidence>
<dbReference type="GO" id="GO:0046872">
    <property type="term" value="F:metal ion binding"/>
    <property type="evidence" value="ECO:0007669"/>
    <property type="project" value="UniProtKB-KW"/>
</dbReference>
<dbReference type="SUPFAM" id="SSF52972">
    <property type="entry name" value="ITPase-like"/>
    <property type="match status" value="1"/>
</dbReference>
<dbReference type="GO" id="GO:0009146">
    <property type="term" value="P:purine nucleoside triphosphate catabolic process"/>
    <property type="evidence" value="ECO:0007669"/>
    <property type="project" value="UniProtKB-ARBA"/>
</dbReference>
<keyword evidence="5" id="KW-0547">Nucleotide-binding</keyword>
<evidence type="ECO:0000313" key="19">
    <source>
        <dbReference type="EMBL" id="CAB4844821.1"/>
    </source>
</evidence>
<dbReference type="GO" id="GO:0005829">
    <property type="term" value="C:cytosol"/>
    <property type="evidence" value="ECO:0007669"/>
    <property type="project" value="TreeGrafter"/>
</dbReference>
<evidence type="ECO:0000256" key="7">
    <source>
        <dbReference type="ARBA" id="ARBA00022842"/>
    </source>
</evidence>
<evidence type="ECO:0000256" key="9">
    <source>
        <dbReference type="ARBA" id="ARBA00051875"/>
    </source>
</evidence>
<dbReference type="FunFam" id="3.90.950.10:FF:000001">
    <property type="entry name" value="dITP/XTP pyrophosphatase"/>
    <property type="match status" value="1"/>
</dbReference>
<evidence type="ECO:0000256" key="8">
    <source>
        <dbReference type="ARBA" id="ARBA00023080"/>
    </source>
</evidence>
<dbReference type="NCBIfam" id="TIGR00042">
    <property type="entry name" value="RdgB/HAM1 family non-canonical purine NTP pyrophosphatase"/>
    <property type="match status" value="1"/>
</dbReference>
<dbReference type="Pfam" id="PF01725">
    <property type="entry name" value="Ham1p_like"/>
    <property type="match status" value="1"/>
</dbReference>
<dbReference type="PANTHER" id="PTHR11067">
    <property type="entry name" value="INOSINE TRIPHOSPHATE PYROPHOSPHATASE/HAM1 PROTEIN"/>
    <property type="match status" value="1"/>
</dbReference>
<dbReference type="InterPro" id="IPR020922">
    <property type="entry name" value="dITP/XTP_pyrophosphatase"/>
</dbReference>
<dbReference type="Gene3D" id="3.90.950.10">
    <property type="match status" value="1"/>
</dbReference>
<evidence type="ECO:0000256" key="3">
    <source>
        <dbReference type="ARBA" id="ARBA00011738"/>
    </source>
</evidence>
<name>A0A6J6Q296_9ZZZZ</name>
<evidence type="ECO:0000313" key="17">
    <source>
        <dbReference type="EMBL" id="CAB4685249.1"/>
    </source>
</evidence>
<comment type="subunit">
    <text evidence="3">Homodimer.</text>
</comment>
<dbReference type="GO" id="GO:0036222">
    <property type="term" value="F:XTP diphosphatase activity"/>
    <property type="evidence" value="ECO:0007669"/>
    <property type="project" value="UniProtKB-ARBA"/>
</dbReference>
<comment type="catalytic activity">
    <reaction evidence="9">
        <text>dITP + H2O = dIMP + diphosphate + H(+)</text>
        <dbReference type="Rhea" id="RHEA:28342"/>
        <dbReference type="ChEBI" id="CHEBI:15377"/>
        <dbReference type="ChEBI" id="CHEBI:15378"/>
        <dbReference type="ChEBI" id="CHEBI:33019"/>
        <dbReference type="ChEBI" id="CHEBI:61194"/>
        <dbReference type="ChEBI" id="CHEBI:61382"/>
        <dbReference type="EC" id="3.6.1.66"/>
    </reaction>
</comment>
<keyword evidence="8" id="KW-0546">Nucleotide metabolism</keyword>
<organism evidence="18">
    <name type="scientific">freshwater metagenome</name>
    <dbReference type="NCBI Taxonomy" id="449393"/>
    <lineage>
        <taxon>unclassified sequences</taxon>
        <taxon>metagenomes</taxon>
        <taxon>ecological metagenomes</taxon>
    </lineage>
</organism>
<dbReference type="InterPro" id="IPR029001">
    <property type="entry name" value="ITPase-like_fam"/>
</dbReference>
<comment type="similarity">
    <text evidence="2">Belongs to the HAM1 NTPase family.</text>
</comment>
<evidence type="ECO:0000256" key="13">
    <source>
        <dbReference type="ARBA" id="ARBA00075987"/>
    </source>
</evidence>
<dbReference type="EC" id="3.6.1.66" evidence="11"/>
<dbReference type="GO" id="GO:0000166">
    <property type="term" value="F:nucleotide binding"/>
    <property type="evidence" value="ECO:0007669"/>
    <property type="project" value="UniProtKB-KW"/>
</dbReference>
<proteinExistence type="inferred from homology"/>
<keyword evidence="7" id="KW-0460">Magnesium</keyword>
<dbReference type="EMBL" id="CAFBAA010000037">
    <property type="protein sequence ID" value="CAB4844821.1"/>
    <property type="molecule type" value="Genomic_DNA"/>
</dbReference>
<dbReference type="GO" id="GO:0009117">
    <property type="term" value="P:nucleotide metabolic process"/>
    <property type="evidence" value="ECO:0007669"/>
    <property type="project" value="UniProtKB-KW"/>
</dbReference>
<dbReference type="GO" id="GO:0036220">
    <property type="term" value="F:ITP diphosphatase activity"/>
    <property type="evidence" value="ECO:0007669"/>
    <property type="project" value="UniProtKB-EC"/>
</dbReference>
<dbReference type="AlphaFoldDB" id="A0A6J6Q296"/>
<evidence type="ECO:0000256" key="11">
    <source>
        <dbReference type="ARBA" id="ARBA00066468"/>
    </source>
</evidence>
<dbReference type="GO" id="GO:0017111">
    <property type="term" value="F:ribonucleoside triphosphate phosphatase activity"/>
    <property type="evidence" value="ECO:0007669"/>
    <property type="project" value="InterPro"/>
</dbReference>
<evidence type="ECO:0000256" key="6">
    <source>
        <dbReference type="ARBA" id="ARBA00022801"/>
    </source>
</evidence>
<dbReference type="EMBL" id="CAEZXB010000037">
    <property type="protein sequence ID" value="CAB4685249.1"/>
    <property type="molecule type" value="Genomic_DNA"/>
</dbReference>
<sequence length="220" mass="23973">MQTSLVFKLLRSLNPMTDRRVLLATKNQGKLKEFLRIITELHGENSLELLSADDFPDLGDIEETGATFIENALLKARESCRITGVAAIADDSGICVDALNGMPGIYSARWAGTHGNDKANLELLLAQLDHIPVERRTGSFRCAVALVFPDGRELVEEGVMPGYIIDQPRGSGGFGYDPIFVAEGYELTTAELSPSEKDAISHRGKAFRALAPKLLEMLNA</sequence>
<evidence type="ECO:0000256" key="10">
    <source>
        <dbReference type="ARBA" id="ARBA00052017"/>
    </source>
</evidence>
<evidence type="ECO:0000256" key="12">
    <source>
        <dbReference type="ARBA" id="ARBA00071289"/>
    </source>
</evidence>
<evidence type="ECO:0000256" key="15">
    <source>
        <dbReference type="ARBA" id="ARBA00083186"/>
    </source>
</evidence>
<protein>
    <recommendedName>
        <fullName evidence="12">dITP/XTP pyrophosphatase</fullName>
        <ecNumber evidence="11">3.6.1.66</ecNumber>
    </recommendedName>
    <alternativeName>
        <fullName evidence="13">Non-canonical purine NTP pyrophosphatase</fullName>
    </alternativeName>
    <alternativeName>
        <fullName evidence="14">Non-standard purine NTP pyrophosphatase</fullName>
    </alternativeName>
    <alternativeName>
        <fullName evidence="16">Nucleoside-triphosphate diphosphatase</fullName>
    </alternativeName>
    <alternativeName>
        <fullName evidence="15">Nucleoside-triphosphate pyrophosphatase</fullName>
    </alternativeName>
</protein>
<comment type="catalytic activity">
    <reaction evidence="10">
        <text>XTP + H2O = XMP + diphosphate + H(+)</text>
        <dbReference type="Rhea" id="RHEA:28610"/>
        <dbReference type="ChEBI" id="CHEBI:15377"/>
        <dbReference type="ChEBI" id="CHEBI:15378"/>
        <dbReference type="ChEBI" id="CHEBI:33019"/>
        <dbReference type="ChEBI" id="CHEBI:57464"/>
        <dbReference type="ChEBI" id="CHEBI:61314"/>
        <dbReference type="EC" id="3.6.1.66"/>
    </reaction>
</comment>
<evidence type="ECO:0000256" key="14">
    <source>
        <dbReference type="ARBA" id="ARBA00078805"/>
    </source>
</evidence>
<accession>A0A6J6Q296</accession>
<evidence type="ECO:0000313" key="18">
    <source>
        <dbReference type="EMBL" id="CAB4704946.1"/>
    </source>
</evidence>
<dbReference type="HAMAP" id="MF_01405">
    <property type="entry name" value="Non_canon_purine_NTPase"/>
    <property type="match status" value="1"/>
</dbReference>
<gene>
    <name evidence="17" type="ORF">UFOPK2342_01440</name>
    <name evidence="18" type="ORF">UFOPK2423_01383</name>
    <name evidence="19" type="ORF">UFOPK3266_01242</name>
</gene>
<keyword evidence="4" id="KW-0479">Metal-binding</keyword>
<evidence type="ECO:0000256" key="16">
    <source>
        <dbReference type="ARBA" id="ARBA00083635"/>
    </source>
</evidence>
<comment type="cofactor">
    <cofactor evidence="1">
        <name>Mg(2+)</name>
        <dbReference type="ChEBI" id="CHEBI:18420"/>
    </cofactor>
</comment>
<evidence type="ECO:0000256" key="5">
    <source>
        <dbReference type="ARBA" id="ARBA00022741"/>
    </source>
</evidence>
<evidence type="ECO:0000256" key="2">
    <source>
        <dbReference type="ARBA" id="ARBA00008023"/>
    </source>
</evidence>
<keyword evidence="6" id="KW-0378">Hydrolase</keyword>
<dbReference type="InterPro" id="IPR002637">
    <property type="entry name" value="RdgB/HAM1"/>
</dbReference>
<dbReference type="EMBL" id="CAEZXN010000041">
    <property type="protein sequence ID" value="CAB4704946.1"/>
    <property type="molecule type" value="Genomic_DNA"/>
</dbReference>
<reference evidence="18" key="1">
    <citation type="submission" date="2020-05" db="EMBL/GenBank/DDBJ databases">
        <authorList>
            <person name="Chiriac C."/>
            <person name="Salcher M."/>
            <person name="Ghai R."/>
            <person name="Kavagutti S V."/>
        </authorList>
    </citation>
    <scope>NUCLEOTIDE SEQUENCE</scope>
</reference>
<dbReference type="GO" id="GO:0035870">
    <property type="term" value="F:dITP diphosphatase activity"/>
    <property type="evidence" value="ECO:0007669"/>
    <property type="project" value="UniProtKB-ARBA"/>
</dbReference>
<dbReference type="PANTHER" id="PTHR11067:SF9">
    <property type="entry name" value="INOSINE TRIPHOSPHATE PYROPHOSPHATASE"/>
    <property type="match status" value="1"/>
</dbReference>
<evidence type="ECO:0000256" key="4">
    <source>
        <dbReference type="ARBA" id="ARBA00022723"/>
    </source>
</evidence>